<feature type="modified residue" description="4-aspartylphosphate" evidence="10">
    <location>
        <position position="54"/>
    </location>
</feature>
<dbReference type="PANTHER" id="PTHR42713:SF3">
    <property type="entry name" value="TRANSCRIPTIONAL REGULATORY PROTEIN HPTR"/>
    <property type="match status" value="1"/>
</dbReference>
<evidence type="ECO:0000313" key="13">
    <source>
        <dbReference type="EMBL" id="SFQ47954.1"/>
    </source>
</evidence>
<protein>
    <recommendedName>
        <fullName evidence="2">Stage 0 sporulation protein A homolog</fullName>
    </recommendedName>
</protein>
<keyword evidence="14" id="KW-1185">Reference proteome</keyword>
<dbReference type="STRING" id="937334.SAMN05444406_1681"/>
<organism evidence="13 14">
    <name type="scientific">Caldicoprobacter faecalis</name>
    <dbReference type="NCBI Taxonomy" id="937334"/>
    <lineage>
        <taxon>Bacteria</taxon>
        <taxon>Bacillati</taxon>
        <taxon>Bacillota</taxon>
        <taxon>Clostridia</taxon>
        <taxon>Caldicoprobacterales</taxon>
        <taxon>Caldicoprobacteraceae</taxon>
        <taxon>Caldicoprobacter</taxon>
    </lineage>
</organism>
<evidence type="ECO:0000256" key="7">
    <source>
        <dbReference type="ARBA" id="ARBA00023125"/>
    </source>
</evidence>
<dbReference type="PROSITE" id="PS01124">
    <property type="entry name" value="HTH_ARAC_FAMILY_2"/>
    <property type="match status" value="1"/>
</dbReference>
<dbReference type="AlphaFoldDB" id="A0A1I5YUN8"/>
<keyword evidence="3" id="KW-0963">Cytoplasm</keyword>
<accession>A0A1I5YUN8</accession>
<dbReference type="GO" id="GO:0003700">
    <property type="term" value="F:DNA-binding transcription factor activity"/>
    <property type="evidence" value="ECO:0007669"/>
    <property type="project" value="InterPro"/>
</dbReference>
<dbReference type="EMBL" id="FOXR01000068">
    <property type="protein sequence ID" value="SFQ47954.1"/>
    <property type="molecule type" value="Genomic_DNA"/>
</dbReference>
<dbReference type="GO" id="GO:0000160">
    <property type="term" value="P:phosphorelay signal transduction system"/>
    <property type="evidence" value="ECO:0007669"/>
    <property type="project" value="UniProtKB-KW"/>
</dbReference>
<evidence type="ECO:0000256" key="9">
    <source>
        <dbReference type="ARBA" id="ARBA00024867"/>
    </source>
</evidence>
<dbReference type="PROSITE" id="PS50110">
    <property type="entry name" value="RESPONSE_REGULATORY"/>
    <property type="match status" value="1"/>
</dbReference>
<feature type="domain" description="Response regulatory" evidence="12">
    <location>
        <begin position="3"/>
        <end position="119"/>
    </location>
</feature>
<evidence type="ECO:0000256" key="5">
    <source>
        <dbReference type="ARBA" id="ARBA00023012"/>
    </source>
</evidence>
<evidence type="ECO:0000256" key="6">
    <source>
        <dbReference type="ARBA" id="ARBA00023015"/>
    </source>
</evidence>
<dbReference type="SUPFAM" id="SSF52172">
    <property type="entry name" value="CheY-like"/>
    <property type="match status" value="1"/>
</dbReference>
<sequence length="517" mass="60692">MYKLLLVDDEWIIREGIVQLVNWDSLGIQVEDAENGIEAYEKIRNMNPDIVITDIKMPGMDGLELIERVKTEFPDIIFIILSGYGEFNFASRAMQYGVKYYLLKPCDEDEIIRVLCKVIEELKQNKERQKFIKKMEEDLQRVIPYVKEQFFRDCVMGRLRDEKDVVYFKELLKLPAGKMRLLLFRLDDNNEFEKRFALKNLLDYCEKDYSLLSTIIGENVLLLQKAIPLEKLFSYLKEIKRSFYNYCGLSFTVAVSSEGFFEQLPDLYNEAMEYLEYRFYLGEDCIITRDDVGKKEQLLQSIINFDYQHLALLIRSGNVDAVCKEVKTFFTKLNSNKFEPDIVRTLCIELYISIIRQAKLQNLNEYMKQISKLQNIATLDKIFNFIMSIAQEITEGNYKENQEKNSQIIKTVLKVIEENINFEGLSLSWIAEKIVYMNVDYLGKLFKKEVGKNFSAYLMEKRVEKAKQLLLEESCCKISDIAKCVGYGNNPQYFGQVFKKITGYTPSEYKKMLGYQK</sequence>
<keyword evidence="5" id="KW-0902">Two-component regulatory system</keyword>
<keyword evidence="8" id="KW-0804">Transcription</keyword>
<keyword evidence="4 10" id="KW-0597">Phosphoprotein</keyword>
<dbReference type="PANTHER" id="PTHR42713">
    <property type="entry name" value="HISTIDINE KINASE-RELATED"/>
    <property type="match status" value="1"/>
</dbReference>
<keyword evidence="7" id="KW-0238">DNA-binding</keyword>
<dbReference type="GO" id="GO:0043565">
    <property type="term" value="F:sequence-specific DNA binding"/>
    <property type="evidence" value="ECO:0007669"/>
    <property type="project" value="InterPro"/>
</dbReference>
<dbReference type="GO" id="GO:0005737">
    <property type="term" value="C:cytoplasm"/>
    <property type="evidence" value="ECO:0007669"/>
    <property type="project" value="UniProtKB-SubCell"/>
</dbReference>
<dbReference type="Gene3D" id="1.10.10.60">
    <property type="entry name" value="Homeodomain-like"/>
    <property type="match status" value="2"/>
</dbReference>
<reference evidence="13 14" key="1">
    <citation type="submission" date="2016-10" db="EMBL/GenBank/DDBJ databases">
        <authorList>
            <person name="de Groot N.N."/>
        </authorList>
    </citation>
    <scope>NUCLEOTIDE SEQUENCE [LARGE SCALE GENOMIC DNA]</scope>
    <source>
        <strain evidence="13 14">DSM 20678</strain>
    </source>
</reference>
<evidence type="ECO:0000313" key="14">
    <source>
        <dbReference type="Proteomes" id="UP000198577"/>
    </source>
</evidence>
<comment type="function">
    <text evidence="9">May play the central regulatory role in sporulation. It may be an element of the effector pathway responsible for the activation of sporulation genes in response to nutritional stress. Spo0A may act in concert with spo0H (a sigma factor) to control the expression of some genes that are critical to the sporulation process.</text>
</comment>
<evidence type="ECO:0000256" key="2">
    <source>
        <dbReference type="ARBA" id="ARBA00018672"/>
    </source>
</evidence>
<dbReference type="RefSeq" id="WP_177206173.1">
    <property type="nucleotide sequence ID" value="NZ_FOXR01000068.1"/>
</dbReference>
<dbReference type="Pfam" id="PF00072">
    <property type="entry name" value="Response_reg"/>
    <property type="match status" value="1"/>
</dbReference>
<evidence type="ECO:0000259" key="11">
    <source>
        <dbReference type="PROSITE" id="PS01124"/>
    </source>
</evidence>
<dbReference type="Gene3D" id="3.40.50.2300">
    <property type="match status" value="1"/>
</dbReference>
<evidence type="ECO:0000256" key="8">
    <source>
        <dbReference type="ARBA" id="ARBA00023163"/>
    </source>
</evidence>
<comment type="subcellular location">
    <subcellularLocation>
        <location evidence="1">Cytoplasm</location>
    </subcellularLocation>
</comment>
<dbReference type="InterPro" id="IPR018060">
    <property type="entry name" value="HTH_AraC"/>
</dbReference>
<dbReference type="Pfam" id="PF12833">
    <property type="entry name" value="HTH_18"/>
    <property type="match status" value="1"/>
</dbReference>
<name>A0A1I5YUN8_9FIRM</name>
<evidence type="ECO:0000256" key="4">
    <source>
        <dbReference type="ARBA" id="ARBA00022553"/>
    </source>
</evidence>
<dbReference type="SMART" id="SM00342">
    <property type="entry name" value="HTH_ARAC"/>
    <property type="match status" value="1"/>
</dbReference>
<feature type="domain" description="HTH araC/xylS-type" evidence="11">
    <location>
        <begin position="410"/>
        <end position="512"/>
    </location>
</feature>
<dbReference type="Proteomes" id="UP000198577">
    <property type="component" value="Unassembled WGS sequence"/>
</dbReference>
<dbReference type="InterPro" id="IPR009057">
    <property type="entry name" value="Homeodomain-like_sf"/>
</dbReference>
<keyword evidence="6" id="KW-0805">Transcription regulation</keyword>
<dbReference type="InterPro" id="IPR001789">
    <property type="entry name" value="Sig_transdc_resp-reg_receiver"/>
</dbReference>
<evidence type="ECO:0000256" key="1">
    <source>
        <dbReference type="ARBA" id="ARBA00004496"/>
    </source>
</evidence>
<proteinExistence type="predicted"/>
<dbReference type="CDD" id="cd17536">
    <property type="entry name" value="REC_YesN-like"/>
    <property type="match status" value="1"/>
</dbReference>
<evidence type="ECO:0000256" key="10">
    <source>
        <dbReference type="PROSITE-ProRule" id="PRU00169"/>
    </source>
</evidence>
<dbReference type="SUPFAM" id="SSF46689">
    <property type="entry name" value="Homeodomain-like"/>
    <property type="match status" value="1"/>
</dbReference>
<dbReference type="InterPro" id="IPR051552">
    <property type="entry name" value="HptR"/>
</dbReference>
<gene>
    <name evidence="13" type="ORF">SAMN05444406_1681</name>
</gene>
<dbReference type="SMART" id="SM00448">
    <property type="entry name" value="REC"/>
    <property type="match status" value="1"/>
</dbReference>
<evidence type="ECO:0000259" key="12">
    <source>
        <dbReference type="PROSITE" id="PS50110"/>
    </source>
</evidence>
<dbReference type="InterPro" id="IPR011006">
    <property type="entry name" value="CheY-like_superfamily"/>
</dbReference>
<evidence type="ECO:0000256" key="3">
    <source>
        <dbReference type="ARBA" id="ARBA00022490"/>
    </source>
</evidence>